<evidence type="ECO:0000256" key="1">
    <source>
        <dbReference type="SAM" id="MobiDB-lite"/>
    </source>
</evidence>
<evidence type="ECO:0000259" key="2">
    <source>
        <dbReference type="Pfam" id="PF08308"/>
    </source>
</evidence>
<reference evidence="3" key="1">
    <citation type="submission" date="2019-02" db="EMBL/GenBank/DDBJ databases">
        <authorList>
            <person name="Gruber-Vodicka R. H."/>
            <person name="Seah K. B. B."/>
        </authorList>
    </citation>
    <scope>NUCLEOTIDE SEQUENCE</scope>
    <source>
        <strain evidence="3">BECK_BZ15</strain>
    </source>
</reference>
<proteinExistence type="predicted"/>
<gene>
    <name evidence="3" type="ORF">BECKFW1821A_GA0114235_10973</name>
</gene>
<feature type="region of interest" description="Disordered" evidence="1">
    <location>
        <begin position="360"/>
        <end position="380"/>
    </location>
</feature>
<feature type="region of interest" description="Disordered" evidence="1">
    <location>
        <begin position="172"/>
        <end position="193"/>
    </location>
</feature>
<dbReference type="InterPro" id="IPR013229">
    <property type="entry name" value="PEGA"/>
</dbReference>
<dbReference type="Pfam" id="PF08308">
    <property type="entry name" value="PEGA"/>
    <property type="match status" value="1"/>
</dbReference>
<sequence>MVIKDFLRKSAIGMLWLGAIFMVSGEVLSDPLPEFLRDRISKSDDISKHCGPGRFKFRVDTAEREFYLRLKKGSYKWARWNGNKTGDSIKIAFEEGWLDRTASEQIQCYVRKSGALTAHKVNRNVVTFVIDKKYKIIRHPESGYPDSDPYWYSGDNYTHVLYRYKRVGDKDSVRDRADEGGDSSGTHGGSNNDYKILFTEVEEAKLPPESNPRRLLTPDGQGIVKRCTSGSHSEESREFNCLLNKSLTNSNNKGLFTVIHPRYRAFFEVDSHNKGEKEIRFNFNEEILELSGLPDKYVDTKTYTFLSELLKYHNKKYLARKAKEKGAKKGKWYKLCYRLDNINKITFSHAVDNTAECGTSASDYTDPVPPSEQHPSTLPLEQRSPAHLIVRSNVSGDTVIIDDELMRSTGPEAYQLAPGEHTIRVEKAGYEPFETRIWLAAGEKETVQATLVSKTRKYQVVFLDLNIQNNQHLRRILAKDGQNSVKECILREAYNDAVFDCELKGKPGKVINLIHPRYRSIFEVDTRQKAQAKEIVFKLKAGMLELEIESDEDGSFHSADRQVLTPINLQPSSWFAVLLQNHANDVLRLYTKDNRKKFLYDLEKIEIKNGFVFLPRKEKLKLKPKQNISVELADGITGDIFSPEMLSPEAPLKQKGKEWIFKSSEGDPGELSRYVKDEYSKLVTVEKVDPTRWHVTVNKPESIKDSENEQPLSDRWFDHILGLAEMEQKSFQFLTEVQQKKLATDKLKPYLIKNIGLVIHDSGYDLLISPITLEIEMEEQARNHRHYQKRFRQLVPKTRNSDLEFYWEEDRWTARTPVLLSKPFDPNDLQQSNGDYGFTHKDKEATSLPDRIVVAEPNYDKVKVPVTFHAKRRYFKKEGDRAYKNTRKVKNLLRCSHKYDFSIKQQSQVVWSLDIPVENLEEKDYIFEKMGKVIAPCFKNPQKSLFKLYNIKYDKEEYSAQAEMVIKDSTNKVLLVYYPLQFNTSYRNSVFPLELENARQMDGIFLDFLTAIHRDEREGYRIYIRYSGSGDALYKVKDPSELNKVLFRRRDAYERIDGLRWSETRLWEDYRTDVAGTSSDVSIMVFDSKWHPSTLKHELGRLKEARVYLVNLLPEVSQKQEKRRKAALDKFIRDIPHVKMLRVSVDGNGDFSPGQFTERTLLEFLEQE</sequence>
<dbReference type="AlphaFoldDB" id="A0A450T163"/>
<name>A0A450T163_9GAMM</name>
<dbReference type="EMBL" id="CAADEW010000097">
    <property type="protein sequence ID" value="VFJ60056.1"/>
    <property type="molecule type" value="Genomic_DNA"/>
</dbReference>
<accession>A0A450T163</accession>
<evidence type="ECO:0000313" key="3">
    <source>
        <dbReference type="EMBL" id="VFJ60056.1"/>
    </source>
</evidence>
<organism evidence="3">
    <name type="scientific">Candidatus Kentrum sp. FW</name>
    <dbReference type="NCBI Taxonomy" id="2126338"/>
    <lineage>
        <taxon>Bacteria</taxon>
        <taxon>Pseudomonadati</taxon>
        <taxon>Pseudomonadota</taxon>
        <taxon>Gammaproteobacteria</taxon>
        <taxon>Candidatus Kentrum</taxon>
    </lineage>
</organism>
<protein>
    <submittedName>
        <fullName evidence="3">PEGA domain-containing protein</fullName>
    </submittedName>
</protein>
<feature type="domain" description="PEGA" evidence="2">
    <location>
        <begin position="388"/>
        <end position="452"/>
    </location>
</feature>